<reference evidence="1 2" key="1">
    <citation type="submission" date="2014-04" db="EMBL/GenBank/DDBJ databases">
        <authorList>
            <consortium name="DOE Joint Genome Institute"/>
            <person name="Kuo A."/>
            <person name="Kohler A."/>
            <person name="Jargeat P."/>
            <person name="Nagy L.G."/>
            <person name="Floudas D."/>
            <person name="Copeland A."/>
            <person name="Barry K.W."/>
            <person name="Cichocki N."/>
            <person name="Veneault-Fourrey C."/>
            <person name="LaButti K."/>
            <person name="Lindquist E.A."/>
            <person name="Lipzen A."/>
            <person name="Lundell T."/>
            <person name="Morin E."/>
            <person name="Murat C."/>
            <person name="Sun H."/>
            <person name="Tunlid A."/>
            <person name="Henrissat B."/>
            <person name="Grigoriev I.V."/>
            <person name="Hibbett D.S."/>
            <person name="Martin F."/>
            <person name="Nordberg H.P."/>
            <person name="Cantor M.N."/>
            <person name="Hua S.X."/>
        </authorList>
    </citation>
    <scope>NUCLEOTIDE SEQUENCE [LARGE SCALE GENOMIC DNA]</scope>
    <source>
        <strain evidence="1 2">Ve08.2h10</strain>
    </source>
</reference>
<keyword evidence="2" id="KW-1185">Reference proteome</keyword>
<dbReference type="AlphaFoldDB" id="A0A0D0CWF4"/>
<dbReference type="Gene3D" id="3.30.420.10">
    <property type="entry name" value="Ribonuclease H-like superfamily/Ribonuclease H"/>
    <property type="match status" value="1"/>
</dbReference>
<organism evidence="1 2">
    <name type="scientific">Paxillus rubicundulus Ve08.2h10</name>
    <dbReference type="NCBI Taxonomy" id="930991"/>
    <lineage>
        <taxon>Eukaryota</taxon>
        <taxon>Fungi</taxon>
        <taxon>Dikarya</taxon>
        <taxon>Basidiomycota</taxon>
        <taxon>Agaricomycotina</taxon>
        <taxon>Agaricomycetes</taxon>
        <taxon>Agaricomycetidae</taxon>
        <taxon>Boletales</taxon>
        <taxon>Paxilineae</taxon>
        <taxon>Paxillaceae</taxon>
        <taxon>Paxillus</taxon>
    </lineage>
</organism>
<dbReference type="PANTHER" id="PTHR35871">
    <property type="entry name" value="EXPRESSED PROTEIN"/>
    <property type="match status" value="1"/>
</dbReference>
<proteinExistence type="predicted"/>
<dbReference type="HOGENOM" id="CLU_005726_0_1_1"/>
<dbReference type="Proteomes" id="UP000054538">
    <property type="component" value="Unassembled WGS sequence"/>
</dbReference>
<dbReference type="STRING" id="930991.A0A0D0CWF4"/>
<accession>A0A0D0CWF4</accession>
<evidence type="ECO:0000313" key="1">
    <source>
        <dbReference type="EMBL" id="KIK79848.1"/>
    </source>
</evidence>
<feature type="non-terminal residue" evidence="1">
    <location>
        <position position="227"/>
    </location>
</feature>
<name>A0A0D0CWF4_9AGAM</name>
<evidence type="ECO:0000313" key="2">
    <source>
        <dbReference type="Proteomes" id="UP000054538"/>
    </source>
</evidence>
<evidence type="ECO:0008006" key="3">
    <source>
        <dbReference type="Google" id="ProtNLM"/>
    </source>
</evidence>
<dbReference type="InParanoid" id="A0A0D0CWF4"/>
<dbReference type="GO" id="GO:0003676">
    <property type="term" value="F:nucleic acid binding"/>
    <property type="evidence" value="ECO:0007669"/>
    <property type="project" value="InterPro"/>
</dbReference>
<dbReference type="PANTHER" id="PTHR35871:SF1">
    <property type="entry name" value="CXC1-LIKE CYSTEINE CLUSTER ASSOCIATED WITH KDZ TRANSPOSASES DOMAIN-CONTAINING PROTEIN"/>
    <property type="match status" value="1"/>
</dbReference>
<dbReference type="EMBL" id="KN826167">
    <property type="protein sequence ID" value="KIK79848.1"/>
    <property type="molecule type" value="Genomic_DNA"/>
</dbReference>
<gene>
    <name evidence="1" type="ORF">PAXRUDRAFT_160153</name>
</gene>
<sequence length="227" mass="25784">DNKGGVMHDTDGKPLKMKIPMSHAWFNGTPQPFYFPEGHEKASWFKGMAQILHERGFKKEAKLRYECEGFNCAPGATSCCCGRFLFNHPDFVQVESVLETVCCAKGVQVLFLPKFHCELNFIEQCWGCVKWVYHQLPASTKEADLKKNVLEALSSVPLELMRKYTTRSHQFIDAYQKGLDGKQVAWAAKTYHGHNILLPSILQEFDEAQAEATHHRDSVQVSPIHSL</sequence>
<dbReference type="OrthoDB" id="6511194at2759"/>
<dbReference type="InterPro" id="IPR036397">
    <property type="entry name" value="RNaseH_sf"/>
</dbReference>
<reference evidence="2" key="2">
    <citation type="submission" date="2015-01" db="EMBL/GenBank/DDBJ databases">
        <title>Evolutionary Origins and Diversification of the Mycorrhizal Mutualists.</title>
        <authorList>
            <consortium name="DOE Joint Genome Institute"/>
            <consortium name="Mycorrhizal Genomics Consortium"/>
            <person name="Kohler A."/>
            <person name="Kuo A."/>
            <person name="Nagy L.G."/>
            <person name="Floudas D."/>
            <person name="Copeland A."/>
            <person name="Barry K.W."/>
            <person name="Cichocki N."/>
            <person name="Veneault-Fourrey C."/>
            <person name="LaButti K."/>
            <person name="Lindquist E.A."/>
            <person name="Lipzen A."/>
            <person name="Lundell T."/>
            <person name="Morin E."/>
            <person name="Murat C."/>
            <person name="Riley R."/>
            <person name="Ohm R."/>
            <person name="Sun H."/>
            <person name="Tunlid A."/>
            <person name="Henrissat B."/>
            <person name="Grigoriev I.V."/>
            <person name="Hibbett D.S."/>
            <person name="Martin F."/>
        </authorList>
    </citation>
    <scope>NUCLEOTIDE SEQUENCE [LARGE SCALE GENOMIC DNA]</scope>
    <source>
        <strain evidence="2">Ve08.2h10</strain>
    </source>
</reference>
<protein>
    <recommendedName>
        <fullName evidence="3">Tc1-like transposase DDE domain-containing protein</fullName>
    </recommendedName>
</protein>